<evidence type="ECO:0000256" key="7">
    <source>
        <dbReference type="ARBA" id="ARBA00023016"/>
    </source>
</evidence>
<dbReference type="InterPro" id="IPR014014">
    <property type="entry name" value="RNA_helicase_DEAD_Q_motif"/>
</dbReference>
<evidence type="ECO:0000256" key="3">
    <source>
        <dbReference type="ARBA" id="ARBA00022741"/>
    </source>
</evidence>
<feature type="domain" description="Helicase C-terminal" evidence="14">
    <location>
        <begin position="244"/>
        <end position="389"/>
    </location>
</feature>
<keyword evidence="3 11" id="KW-0547">Nucleotide-binding</keyword>
<comment type="catalytic activity">
    <reaction evidence="9">
        <text>ATP + H2O = ADP + phosphate + H(+)</text>
        <dbReference type="Rhea" id="RHEA:13065"/>
        <dbReference type="ChEBI" id="CHEBI:15377"/>
        <dbReference type="ChEBI" id="CHEBI:15378"/>
        <dbReference type="ChEBI" id="CHEBI:30616"/>
        <dbReference type="ChEBI" id="CHEBI:43474"/>
        <dbReference type="ChEBI" id="CHEBI:456216"/>
        <dbReference type="EC" id="3.6.4.13"/>
    </reaction>
</comment>
<evidence type="ECO:0000256" key="9">
    <source>
        <dbReference type="ARBA" id="ARBA00047984"/>
    </source>
</evidence>
<dbReference type="CDD" id="cd00268">
    <property type="entry name" value="DEADc"/>
    <property type="match status" value="1"/>
</dbReference>
<keyword evidence="5 11" id="KW-0347">Helicase</keyword>
<proteinExistence type="inferred from homology"/>
<gene>
    <name evidence="16" type="ORF">ITP53_36740</name>
</gene>
<feature type="compositionally biased region" description="Basic and acidic residues" evidence="12">
    <location>
        <begin position="456"/>
        <end position="472"/>
    </location>
</feature>
<dbReference type="PANTHER" id="PTHR47959">
    <property type="entry name" value="ATP-DEPENDENT RNA HELICASE RHLE-RELATED"/>
    <property type="match status" value="1"/>
</dbReference>
<dbReference type="RefSeq" id="WP_195900074.1">
    <property type="nucleotide sequence ID" value="NZ_JADOGI010000149.1"/>
</dbReference>
<dbReference type="CDD" id="cd12252">
    <property type="entry name" value="RRM_DbpA"/>
    <property type="match status" value="1"/>
</dbReference>
<dbReference type="Proteomes" id="UP000605361">
    <property type="component" value="Unassembled WGS sequence"/>
</dbReference>
<name>A0A931F0R8_9ACTN</name>
<dbReference type="InterPro" id="IPR012677">
    <property type="entry name" value="Nucleotide-bd_a/b_plait_sf"/>
</dbReference>
<evidence type="ECO:0000256" key="11">
    <source>
        <dbReference type="RuleBase" id="RU000492"/>
    </source>
</evidence>
<dbReference type="Gene3D" id="3.30.70.330">
    <property type="match status" value="1"/>
</dbReference>
<dbReference type="SUPFAM" id="SSF52540">
    <property type="entry name" value="P-loop containing nucleoside triphosphate hydrolases"/>
    <property type="match status" value="1"/>
</dbReference>
<dbReference type="InterPro" id="IPR000629">
    <property type="entry name" value="RNA-helicase_DEAD-box_CS"/>
</dbReference>
<dbReference type="InterPro" id="IPR044742">
    <property type="entry name" value="DEAD/DEAH_RhlB"/>
</dbReference>
<keyword evidence="7" id="KW-0346">Stress response</keyword>
<dbReference type="InterPro" id="IPR011545">
    <property type="entry name" value="DEAD/DEAH_box_helicase_dom"/>
</dbReference>
<keyword evidence="2" id="KW-0963">Cytoplasm</keyword>
<evidence type="ECO:0000256" key="5">
    <source>
        <dbReference type="ARBA" id="ARBA00022806"/>
    </source>
</evidence>
<dbReference type="EMBL" id="JADOGI010000149">
    <property type="protein sequence ID" value="MBF8191164.1"/>
    <property type="molecule type" value="Genomic_DNA"/>
</dbReference>
<dbReference type="InterPro" id="IPR057325">
    <property type="entry name" value="DeaD_dimer"/>
</dbReference>
<evidence type="ECO:0000313" key="17">
    <source>
        <dbReference type="Proteomes" id="UP000605361"/>
    </source>
</evidence>
<evidence type="ECO:0000256" key="10">
    <source>
        <dbReference type="PROSITE-ProRule" id="PRU00552"/>
    </source>
</evidence>
<dbReference type="GO" id="GO:0003724">
    <property type="term" value="F:RNA helicase activity"/>
    <property type="evidence" value="ECO:0007669"/>
    <property type="project" value="UniProtKB-EC"/>
</dbReference>
<dbReference type="GO" id="GO:0003723">
    <property type="term" value="F:RNA binding"/>
    <property type="evidence" value="ECO:0007669"/>
    <property type="project" value="UniProtKB-ARBA"/>
</dbReference>
<dbReference type="CDD" id="cd18787">
    <property type="entry name" value="SF2_C_DEAD"/>
    <property type="match status" value="1"/>
</dbReference>
<reference evidence="16" key="1">
    <citation type="submission" date="2020-11" db="EMBL/GenBank/DDBJ databases">
        <title>Whole-genome analyses of Nonomuraea sp. K274.</title>
        <authorList>
            <person name="Veyisoglu A."/>
        </authorList>
    </citation>
    <scope>NUCLEOTIDE SEQUENCE</scope>
    <source>
        <strain evidence="16">K274</strain>
    </source>
</reference>
<evidence type="ECO:0000256" key="2">
    <source>
        <dbReference type="ARBA" id="ARBA00022490"/>
    </source>
</evidence>
<dbReference type="FunFam" id="3.40.50.300:FF:000108">
    <property type="entry name" value="ATP-dependent RNA helicase RhlE"/>
    <property type="match status" value="1"/>
</dbReference>
<sequence>MSVNVSGGEATFADLGLRAELLEVLSDLGYEEPTPIQREAIPPLTEGHDLLGQAATGTGKTAAFALPVLERMPRPESSAGPLALVLVPTRELAVQVSEAFHRYGRILGARVLPIYGGAPMGRQLQALKRGTDVVVATPGRALDHIGRGTLDLEGLRTVVLDEADEMLDMGFADDIEEILASTPEDRQTVLFSATLPPRIDAIARRHLRDPVRIEMGQAGAEGRHETPLVRQSAYLIARAHKPAALGRLLDIEAPTAAIIFCRTREEVDQLTETLNGRGYRAEALHGGMEQEQRDRVMSRLRSGTADLLVATDVAARGLDIEQLTHVVNYNVPSAPEAYVHRIGRVGRAGREGVALTLAEPREHRMLKAIERQTGRRIPVERVPTVADLQARRMELTRAALEECLLQEDLGPFHAVVESLTDEFDLMEVALAAVKLAHEAGGTALDEEDIPEVAPRTADKRRGREGPGGERSARGPAGGMARLFFNVGRSAGIRPQDLVGAIAGESSLSGRDIGAIEIADRFSLVEVPHAAANEVIDALRRTTIKGRRPTVRREREARVRRR</sequence>
<dbReference type="Pfam" id="PF25399">
    <property type="entry name" value="DeaD_dimer"/>
    <property type="match status" value="1"/>
</dbReference>
<dbReference type="PROSITE" id="PS51195">
    <property type="entry name" value="Q_MOTIF"/>
    <property type="match status" value="1"/>
</dbReference>
<keyword evidence="17" id="KW-1185">Reference proteome</keyword>
<evidence type="ECO:0000256" key="1">
    <source>
        <dbReference type="ARBA" id="ARBA00012552"/>
    </source>
</evidence>
<evidence type="ECO:0000259" key="13">
    <source>
        <dbReference type="PROSITE" id="PS51192"/>
    </source>
</evidence>
<dbReference type="InterPro" id="IPR001650">
    <property type="entry name" value="Helicase_C-like"/>
</dbReference>
<evidence type="ECO:0000259" key="14">
    <source>
        <dbReference type="PROSITE" id="PS51194"/>
    </source>
</evidence>
<comment type="similarity">
    <text evidence="8 11">Belongs to the DEAD box helicase family.</text>
</comment>
<dbReference type="SMART" id="SM00490">
    <property type="entry name" value="HELICc"/>
    <property type="match status" value="1"/>
</dbReference>
<dbReference type="GO" id="GO:0005524">
    <property type="term" value="F:ATP binding"/>
    <property type="evidence" value="ECO:0007669"/>
    <property type="project" value="UniProtKB-KW"/>
</dbReference>
<evidence type="ECO:0000259" key="15">
    <source>
        <dbReference type="PROSITE" id="PS51195"/>
    </source>
</evidence>
<dbReference type="PROSITE" id="PS51194">
    <property type="entry name" value="HELICASE_CTER"/>
    <property type="match status" value="1"/>
</dbReference>
<comment type="caution">
    <text evidence="16">The sequence shown here is derived from an EMBL/GenBank/DDBJ whole genome shotgun (WGS) entry which is preliminary data.</text>
</comment>
<feature type="region of interest" description="Disordered" evidence="12">
    <location>
        <begin position="444"/>
        <end position="476"/>
    </location>
</feature>
<evidence type="ECO:0000256" key="6">
    <source>
        <dbReference type="ARBA" id="ARBA00022840"/>
    </source>
</evidence>
<dbReference type="InterPro" id="IPR005580">
    <property type="entry name" value="DbpA/CsdA_RNA-bd_dom"/>
</dbReference>
<feature type="short sequence motif" description="Q motif" evidence="10">
    <location>
        <begin position="10"/>
        <end position="38"/>
    </location>
</feature>
<dbReference type="GO" id="GO:0016787">
    <property type="term" value="F:hydrolase activity"/>
    <property type="evidence" value="ECO:0007669"/>
    <property type="project" value="UniProtKB-KW"/>
</dbReference>
<evidence type="ECO:0000256" key="4">
    <source>
        <dbReference type="ARBA" id="ARBA00022801"/>
    </source>
</evidence>
<evidence type="ECO:0000256" key="8">
    <source>
        <dbReference type="ARBA" id="ARBA00038437"/>
    </source>
</evidence>
<protein>
    <recommendedName>
        <fullName evidence="1">RNA helicase</fullName>
        <ecNumber evidence="1">3.6.4.13</ecNumber>
    </recommendedName>
</protein>
<evidence type="ECO:0000256" key="12">
    <source>
        <dbReference type="SAM" id="MobiDB-lite"/>
    </source>
</evidence>
<dbReference type="PROSITE" id="PS51192">
    <property type="entry name" value="HELICASE_ATP_BIND_1"/>
    <property type="match status" value="1"/>
</dbReference>
<feature type="domain" description="Helicase ATP-binding" evidence="13">
    <location>
        <begin position="41"/>
        <end position="213"/>
    </location>
</feature>
<dbReference type="Pfam" id="PF03880">
    <property type="entry name" value="DbpA"/>
    <property type="match status" value="1"/>
</dbReference>
<dbReference type="Gene3D" id="3.40.50.300">
    <property type="entry name" value="P-loop containing nucleotide triphosphate hydrolases"/>
    <property type="match status" value="2"/>
</dbReference>
<dbReference type="InterPro" id="IPR014001">
    <property type="entry name" value="Helicase_ATP-bd"/>
</dbReference>
<evidence type="ECO:0000313" key="16">
    <source>
        <dbReference type="EMBL" id="MBF8191164.1"/>
    </source>
</evidence>
<dbReference type="Pfam" id="PF00270">
    <property type="entry name" value="DEAD"/>
    <property type="match status" value="1"/>
</dbReference>
<keyword evidence="6 11" id="KW-0067">ATP-binding</keyword>
<feature type="domain" description="DEAD-box RNA helicase Q" evidence="15">
    <location>
        <begin position="10"/>
        <end position="38"/>
    </location>
</feature>
<keyword evidence="4 11" id="KW-0378">Hydrolase</keyword>
<organism evidence="16 17">
    <name type="scientific">Nonomuraea cypriaca</name>
    <dbReference type="NCBI Taxonomy" id="1187855"/>
    <lineage>
        <taxon>Bacteria</taxon>
        <taxon>Bacillati</taxon>
        <taxon>Actinomycetota</taxon>
        <taxon>Actinomycetes</taxon>
        <taxon>Streptosporangiales</taxon>
        <taxon>Streptosporangiaceae</taxon>
        <taxon>Nonomuraea</taxon>
    </lineage>
</organism>
<dbReference type="AlphaFoldDB" id="A0A931F0R8"/>
<dbReference type="SMART" id="SM00487">
    <property type="entry name" value="DEXDc"/>
    <property type="match status" value="1"/>
</dbReference>
<dbReference type="Pfam" id="PF00271">
    <property type="entry name" value="Helicase_C"/>
    <property type="match status" value="1"/>
</dbReference>
<dbReference type="PROSITE" id="PS00039">
    <property type="entry name" value="DEAD_ATP_HELICASE"/>
    <property type="match status" value="1"/>
</dbReference>
<dbReference type="InterPro" id="IPR027417">
    <property type="entry name" value="P-loop_NTPase"/>
</dbReference>
<dbReference type="PANTHER" id="PTHR47959:SF1">
    <property type="entry name" value="ATP-DEPENDENT RNA HELICASE DBPA"/>
    <property type="match status" value="1"/>
</dbReference>
<dbReference type="InterPro" id="IPR050079">
    <property type="entry name" value="DEAD_box_RNA_helicase"/>
</dbReference>
<dbReference type="GO" id="GO:0005829">
    <property type="term" value="C:cytosol"/>
    <property type="evidence" value="ECO:0007669"/>
    <property type="project" value="TreeGrafter"/>
</dbReference>
<accession>A0A931F0R8</accession>
<dbReference type="EC" id="3.6.4.13" evidence="1"/>